<feature type="compositionally biased region" description="Basic and acidic residues" evidence="1">
    <location>
        <begin position="68"/>
        <end position="80"/>
    </location>
</feature>
<proteinExistence type="predicted"/>
<organism evidence="2 3">
    <name type="scientific">Promicromonospora umidemergens</name>
    <dbReference type="NCBI Taxonomy" id="629679"/>
    <lineage>
        <taxon>Bacteria</taxon>
        <taxon>Bacillati</taxon>
        <taxon>Actinomycetota</taxon>
        <taxon>Actinomycetes</taxon>
        <taxon>Micrococcales</taxon>
        <taxon>Promicromonosporaceae</taxon>
        <taxon>Promicromonospora</taxon>
    </lineage>
</organism>
<keyword evidence="3" id="KW-1185">Reference proteome</keyword>
<gene>
    <name evidence="2" type="ORF">GCM10023198_12810</name>
</gene>
<evidence type="ECO:0000256" key="1">
    <source>
        <dbReference type="SAM" id="MobiDB-lite"/>
    </source>
</evidence>
<sequence>MAETAARAMVRAPRAAVARRDTVNSLVFEWFGRGSDPRHILMLPGAYPRIAVKGEMPGQGVATVTAPERSDRGSWGDEHQIFPPGQRSDLRKRILEPYPDNAKGATS</sequence>
<protein>
    <submittedName>
        <fullName evidence="2">Uncharacterized protein</fullName>
    </submittedName>
</protein>
<accession>A0ABP8WUZ5</accession>
<reference evidence="3" key="1">
    <citation type="journal article" date="2019" name="Int. J. Syst. Evol. Microbiol.">
        <title>The Global Catalogue of Microorganisms (GCM) 10K type strain sequencing project: providing services to taxonomists for standard genome sequencing and annotation.</title>
        <authorList>
            <consortium name="The Broad Institute Genomics Platform"/>
            <consortium name="The Broad Institute Genome Sequencing Center for Infectious Disease"/>
            <person name="Wu L."/>
            <person name="Ma J."/>
        </authorList>
    </citation>
    <scope>NUCLEOTIDE SEQUENCE [LARGE SCALE GENOMIC DNA]</scope>
    <source>
        <strain evidence="3">JCM 17975</strain>
    </source>
</reference>
<feature type="region of interest" description="Disordered" evidence="1">
    <location>
        <begin position="66"/>
        <end position="107"/>
    </location>
</feature>
<name>A0ABP8WUZ5_9MICO</name>
<dbReference type="EMBL" id="BAABHM010000007">
    <property type="protein sequence ID" value="GAA4694535.1"/>
    <property type="molecule type" value="Genomic_DNA"/>
</dbReference>
<evidence type="ECO:0000313" key="2">
    <source>
        <dbReference type="EMBL" id="GAA4694535.1"/>
    </source>
</evidence>
<comment type="caution">
    <text evidence="2">The sequence shown here is derived from an EMBL/GenBank/DDBJ whole genome shotgun (WGS) entry which is preliminary data.</text>
</comment>
<evidence type="ECO:0000313" key="3">
    <source>
        <dbReference type="Proteomes" id="UP001500843"/>
    </source>
</evidence>
<dbReference type="Proteomes" id="UP001500843">
    <property type="component" value="Unassembled WGS sequence"/>
</dbReference>